<name>A0ABV5VIE3_9ACTN</name>
<dbReference type="PANTHER" id="PTHR43441:SF11">
    <property type="entry name" value="RIBOSOMAL-PROTEIN-SERINE ACETYLTRANSFERASE"/>
    <property type="match status" value="1"/>
</dbReference>
<dbReference type="InterPro" id="IPR000182">
    <property type="entry name" value="GNAT_dom"/>
</dbReference>
<dbReference type="PROSITE" id="PS51186">
    <property type="entry name" value="GNAT"/>
    <property type="match status" value="1"/>
</dbReference>
<evidence type="ECO:0000259" key="1">
    <source>
        <dbReference type="PROSITE" id="PS51186"/>
    </source>
</evidence>
<dbReference type="RefSeq" id="WP_247465787.1">
    <property type="nucleotide sequence ID" value="NZ_JBHMAR010000030.1"/>
</dbReference>
<protein>
    <submittedName>
        <fullName evidence="2">GNAT family N-acetyltransferase</fullName>
        <ecNumber evidence="2">2.3.-.-</ecNumber>
    </submittedName>
</protein>
<feature type="domain" description="N-acetyltransferase" evidence="1">
    <location>
        <begin position="7"/>
        <end position="167"/>
    </location>
</feature>
<gene>
    <name evidence="2" type="ORF">ACFFRO_21000</name>
</gene>
<keyword evidence="2" id="KW-0808">Transferase</keyword>
<dbReference type="Proteomes" id="UP001589703">
    <property type="component" value="Unassembled WGS sequence"/>
</dbReference>
<dbReference type="GO" id="GO:0016746">
    <property type="term" value="F:acyltransferase activity"/>
    <property type="evidence" value="ECO:0007669"/>
    <property type="project" value="UniProtKB-KW"/>
</dbReference>
<keyword evidence="2" id="KW-0012">Acyltransferase</keyword>
<dbReference type="Gene3D" id="3.40.630.30">
    <property type="match status" value="1"/>
</dbReference>
<sequence>MLKGRLVSLVRPTDADYELMAEWLGPTSPTAVLTADTQEYATPETLRQLNDSGRIRQFAVRDRDGRTIGTVNYRQSGPAGNYTIGGAIGDPAMWQRGLGAEAFDLLLDHLFHSLNAHRMQFTTALYNKGVLRLVIRAGFVLEGILRDYFFLDGAYHHAAVWSLLRHEYYEAVDILTRTSPSFVGPDLIPEKDKAEARDLLRTHLSRPDAETSLRLLLAEATAPAASTKEHEAR</sequence>
<dbReference type="Pfam" id="PF13302">
    <property type="entry name" value="Acetyltransf_3"/>
    <property type="match status" value="1"/>
</dbReference>
<reference evidence="2 3" key="1">
    <citation type="submission" date="2024-09" db="EMBL/GenBank/DDBJ databases">
        <authorList>
            <person name="Sun Q."/>
            <person name="Mori K."/>
        </authorList>
    </citation>
    <scope>NUCLEOTIDE SEQUENCE [LARGE SCALE GENOMIC DNA]</scope>
    <source>
        <strain evidence="2 3">JCM 10918</strain>
    </source>
</reference>
<comment type="caution">
    <text evidence="2">The sequence shown here is derived from an EMBL/GenBank/DDBJ whole genome shotgun (WGS) entry which is preliminary data.</text>
</comment>
<dbReference type="InterPro" id="IPR051908">
    <property type="entry name" value="Ribosomal_N-acetyltransferase"/>
</dbReference>
<dbReference type="InterPro" id="IPR016181">
    <property type="entry name" value="Acyl_CoA_acyltransferase"/>
</dbReference>
<evidence type="ECO:0000313" key="3">
    <source>
        <dbReference type="Proteomes" id="UP001589703"/>
    </source>
</evidence>
<dbReference type="SUPFAM" id="SSF55729">
    <property type="entry name" value="Acyl-CoA N-acyltransferases (Nat)"/>
    <property type="match status" value="1"/>
</dbReference>
<proteinExistence type="predicted"/>
<dbReference type="EC" id="2.3.-.-" evidence="2"/>
<dbReference type="PANTHER" id="PTHR43441">
    <property type="entry name" value="RIBOSOMAL-PROTEIN-SERINE ACETYLTRANSFERASE"/>
    <property type="match status" value="1"/>
</dbReference>
<accession>A0ABV5VIE3</accession>
<keyword evidence="3" id="KW-1185">Reference proteome</keyword>
<organism evidence="2 3">
    <name type="scientific">Streptomyces thermocoprophilus</name>
    <dbReference type="NCBI Taxonomy" id="78356"/>
    <lineage>
        <taxon>Bacteria</taxon>
        <taxon>Bacillati</taxon>
        <taxon>Actinomycetota</taxon>
        <taxon>Actinomycetes</taxon>
        <taxon>Kitasatosporales</taxon>
        <taxon>Streptomycetaceae</taxon>
        <taxon>Streptomyces</taxon>
    </lineage>
</organism>
<dbReference type="EMBL" id="JBHMAR010000030">
    <property type="protein sequence ID" value="MFB9737587.1"/>
    <property type="molecule type" value="Genomic_DNA"/>
</dbReference>
<evidence type="ECO:0000313" key="2">
    <source>
        <dbReference type="EMBL" id="MFB9737587.1"/>
    </source>
</evidence>